<evidence type="ECO:0000313" key="11">
    <source>
        <dbReference type="EMBL" id="MDN4121556.1"/>
    </source>
</evidence>
<sequence length="180" mass="19444">MRSSDSSLLTKVAVHIDRAVLITSTLVATVSLLVLFVALSLEVIVRYITNSSLGWTTELPNIFFPWLVMGGIVLAAQKGQHISVTALLGFLSPGVTRCLFIVLQLILLVVFAYLTVVGEKVIAITGSEVYPMTKVSAKWAYYSLVMGFGGIACTAVTTILRLLTAKDPLSVRARVIEDDV</sequence>
<evidence type="ECO:0000259" key="10">
    <source>
        <dbReference type="Pfam" id="PF04290"/>
    </source>
</evidence>
<keyword evidence="12" id="KW-1185">Reference proteome</keyword>
<comment type="subcellular location">
    <subcellularLocation>
        <location evidence="1 9">Cell inner membrane</location>
        <topology evidence="1 9">Multi-pass membrane protein</topology>
    </subcellularLocation>
</comment>
<comment type="similarity">
    <text evidence="8 9">Belongs to the TRAP transporter small permease family.</text>
</comment>
<dbReference type="RefSeq" id="WP_266124227.1">
    <property type="nucleotide sequence ID" value="NZ_JAJHNU010000002.1"/>
</dbReference>
<dbReference type="Pfam" id="PF04290">
    <property type="entry name" value="DctQ"/>
    <property type="match status" value="1"/>
</dbReference>
<feature type="domain" description="Tripartite ATP-independent periplasmic transporters DctQ component" evidence="10">
    <location>
        <begin position="36"/>
        <end position="164"/>
    </location>
</feature>
<dbReference type="InterPro" id="IPR055348">
    <property type="entry name" value="DctQ"/>
</dbReference>
<evidence type="ECO:0000256" key="4">
    <source>
        <dbReference type="ARBA" id="ARBA00022519"/>
    </source>
</evidence>
<evidence type="ECO:0000256" key="7">
    <source>
        <dbReference type="ARBA" id="ARBA00023136"/>
    </source>
</evidence>
<dbReference type="EMBL" id="JAJHNU010000002">
    <property type="protein sequence ID" value="MDN4121556.1"/>
    <property type="molecule type" value="Genomic_DNA"/>
</dbReference>
<keyword evidence="5 9" id="KW-0812">Transmembrane</keyword>
<keyword evidence="3" id="KW-1003">Cell membrane</keyword>
<feature type="transmembrane region" description="Helical" evidence="9">
    <location>
        <begin position="98"/>
        <end position="119"/>
    </location>
</feature>
<keyword evidence="2 9" id="KW-0813">Transport</keyword>
<evidence type="ECO:0000256" key="8">
    <source>
        <dbReference type="ARBA" id="ARBA00038436"/>
    </source>
</evidence>
<dbReference type="Proteomes" id="UP001168613">
    <property type="component" value="Unassembled WGS sequence"/>
</dbReference>
<keyword evidence="4 9" id="KW-0997">Cell inner membrane</keyword>
<organism evidence="11 12">
    <name type="scientific">Alcaligenes endophyticus</name>
    <dbReference type="NCBI Taxonomy" id="1929088"/>
    <lineage>
        <taxon>Bacteria</taxon>
        <taxon>Pseudomonadati</taxon>
        <taxon>Pseudomonadota</taxon>
        <taxon>Betaproteobacteria</taxon>
        <taxon>Burkholderiales</taxon>
        <taxon>Alcaligenaceae</taxon>
        <taxon>Alcaligenes</taxon>
    </lineage>
</organism>
<evidence type="ECO:0000256" key="5">
    <source>
        <dbReference type="ARBA" id="ARBA00022692"/>
    </source>
</evidence>
<feature type="transmembrane region" description="Helical" evidence="9">
    <location>
        <begin position="20"/>
        <end position="39"/>
    </location>
</feature>
<comment type="caution">
    <text evidence="11">The sequence shown here is derived from an EMBL/GenBank/DDBJ whole genome shotgun (WGS) entry which is preliminary data.</text>
</comment>
<proteinExistence type="inferred from homology"/>
<gene>
    <name evidence="11" type="ORF">LMS43_09670</name>
</gene>
<evidence type="ECO:0000256" key="1">
    <source>
        <dbReference type="ARBA" id="ARBA00004429"/>
    </source>
</evidence>
<dbReference type="PANTHER" id="PTHR35011">
    <property type="entry name" value="2,3-DIKETO-L-GULONATE TRAP TRANSPORTER SMALL PERMEASE PROTEIN YIAM"/>
    <property type="match status" value="1"/>
</dbReference>
<keyword evidence="6 9" id="KW-1133">Transmembrane helix</keyword>
<feature type="transmembrane region" description="Helical" evidence="9">
    <location>
        <begin position="139"/>
        <end position="164"/>
    </location>
</feature>
<comment type="subunit">
    <text evidence="9">The complex comprises the extracytoplasmic solute receptor protein and the two transmembrane proteins.</text>
</comment>
<feature type="transmembrane region" description="Helical" evidence="9">
    <location>
        <begin position="59"/>
        <end position="77"/>
    </location>
</feature>
<protein>
    <recommendedName>
        <fullName evidence="9">TRAP transporter small permease protein</fullName>
    </recommendedName>
</protein>
<comment type="function">
    <text evidence="9">Part of the tripartite ATP-independent periplasmic (TRAP) transport system.</text>
</comment>
<accession>A0ABT8EJT8</accession>
<keyword evidence="7 9" id="KW-0472">Membrane</keyword>
<evidence type="ECO:0000313" key="12">
    <source>
        <dbReference type="Proteomes" id="UP001168613"/>
    </source>
</evidence>
<dbReference type="InterPro" id="IPR007387">
    <property type="entry name" value="TRAP_DctQ"/>
</dbReference>
<evidence type="ECO:0000256" key="6">
    <source>
        <dbReference type="ARBA" id="ARBA00022989"/>
    </source>
</evidence>
<name>A0ABT8EJT8_9BURK</name>
<reference evidence="11" key="1">
    <citation type="submission" date="2021-11" db="EMBL/GenBank/DDBJ databases">
        <title>Draft genome sequence of Alcaligenes endophyticus type strain CCUG 75668T.</title>
        <authorList>
            <person name="Salva-Serra F."/>
            <person name="Duran R.E."/>
            <person name="Seeger M."/>
            <person name="Moore E.R.B."/>
            <person name="Jaen-Luchoro D."/>
        </authorList>
    </citation>
    <scope>NUCLEOTIDE SEQUENCE</scope>
    <source>
        <strain evidence="11">CCUG 75668</strain>
    </source>
</reference>
<dbReference type="PANTHER" id="PTHR35011:SF2">
    <property type="entry name" value="2,3-DIKETO-L-GULONATE TRAP TRANSPORTER SMALL PERMEASE PROTEIN YIAM"/>
    <property type="match status" value="1"/>
</dbReference>
<evidence type="ECO:0000256" key="9">
    <source>
        <dbReference type="RuleBase" id="RU369079"/>
    </source>
</evidence>
<evidence type="ECO:0000256" key="3">
    <source>
        <dbReference type="ARBA" id="ARBA00022475"/>
    </source>
</evidence>
<evidence type="ECO:0000256" key="2">
    <source>
        <dbReference type="ARBA" id="ARBA00022448"/>
    </source>
</evidence>